<dbReference type="EMBL" id="FQWZ01000002">
    <property type="protein sequence ID" value="SHG66989.1"/>
    <property type="molecule type" value="Genomic_DNA"/>
</dbReference>
<dbReference type="RefSeq" id="WP_072894839.1">
    <property type="nucleotide sequence ID" value="NZ_FQWZ01000002.1"/>
</dbReference>
<evidence type="ECO:0000259" key="1">
    <source>
        <dbReference type="Pfam" id="PF01593"/>
    </source>
</evidence>
<dbReference type="Gene3D" id="3.30.70.1990">
    <property type="match status" value="1"/>
</dbReference>
<keyword evidence="3" id="KW-1185">Reference proteome</keyword>
<feature type="domain" description="Amine oxidase" evidence="1">
    <location>
        <begin position="10"/>
        <end position="282"/>
    </location>
</feature>
<dbReference type="PANTHER" id="PTHR42923">
    <property type="entry name" value="PROTOPORPHYRINOGEN OXIDASE"/>
    <property type="match status" value="1"/>
</dbReference>
<sequence length="425" mass="47863">MKIAVIGSGITGLGAAHYLSQRHDVSLFEAAPRIGGHTNTVDVQDAQAGTLAIDTGFIVCNPVNYPNFYRFLDDIGVPRQNTDMSLGVSVENGRVEWAGDENLAKIFAQPLLMFSPTHIRMLLAVLRLNKDVKQRLVNNDLPDITLGEFLERGGYPMALRVRYVAAMAGPIWSTSTRGTMDFPFPFFARFFDSHGLLNVYERPQWQTIVGGSQRYIDRIMSSFRGQHLLSTPVRELRRDETGVSLRTDNGEARFDAVVCATHSDQALRMLGDASEAERAVLGNVTYARNIAWLHTDEGLMPRRRWAWSAWNALLTSDQLNDRPIGVSYWMNRLQNLPTKTNYIVSLNPPREPRADRVLYRTEYEHPEYRPATITAQNALPSIQGQQHVWWAGAWTRYGFHEDGFSAGLRAVAGIDRDCLPAWAQL</sequence>
<dbReference type="OrthoDB" id="20837at2"/>
<dbReference type="Gene3D" id="1.10.405.20">
    <property type="match status" value="1"/>
</dbReference>
<accession>A0A1M5LQS1</accession>
<dbReference type="GO" id="GO:0016491">
    <property type="term" value="F:oxidoreductase activity"/>
    <property type="evidence" value="ECO:0007669"/>
    <property type="project" value="InterPro"/>
</dbReference>
<name>A0A1M5LQS1_9GAMM</name>
<dbReference type="Gene3D" id="3.50.50.60">
    <property type="entry name" value="FAD/NAD(P)-binding domain"/>
    <property type="match status" value="1"/>
</dbReference>
<dbReference type="InterPro" id="IPR036188">
    <property type="entry name" value="FAD/NAD-bd_sf"/>
</dbReference>
<protein>
    <submittedName>
        <fullName evidence="2">Predicted NAD/FAD-binding protein</fullName>
    </submittedName>
</protein>
<organism evidence="2 3">
    <name type="scientific">Hydrocarboniphaga daqingensis</name>
    <dbReference type="NCBI Taxonomy" id="490188"/>
    <lineage>
        <taxon>Bacteria</taxon>
        <taxon>Pseudomonadati</taxon>
        <taxon>Pseudomonadota</taxon>
        <taxon>Gammaproteobacteria</taxon>
        <taxon>Nevskiales</taxon>
        <taxon>Nevskiaceae</taxon>
        <taxon>Hydrocarboniphaga</taxon>
    </lineage>
</organism>
<dbReference type="Proteomes" id="UP000199758">
    <property type="component" value="Unassembled WGS sequence"/>
</dbReference>
<dbReference type="SUPFAM" id="SSF51905">
    <property type="entry name" value="FAD/NAD(P)-binding domain"/>
    <property type="match status" value="1"/>
</dbReference>
<dbReference type="AlphaFoldDB" id="A0A1M5LQS1"/>
<dbReference type="InterPro" id="IPR002937">
    <property type="entry name" value="Amino_oxidase"/>
</dbReference>
<evidence type="ECO:0000313" key="2">
    <source>
        <dbReference type="EMBL" id="SHG66989.1"/>
    </source>
</evidence>
<dbReference type="PANTHER" id="PTHR42923:SF17">
    <property type="entry name" value="AMINE OXIDASE DOMAIN-CONTAINING PROTEIN"/>
    <property type="match status" value="1"/>
</dbReference>
<dbReference type="STRING" id="490188.SAMN04488068_1023"/>
<dbReference type="InterPro" id="IPR050464">
    <property type="entry name" value="Zeta_carotene_desat/Oxidored"/>
</dbReference>
<proteinExistence type="predicted"/>
<gene>
    <name evidence="2" type="ORF">SAMN04488068_1023</name>
</gene>
<evidence type="ECO:0000313" key="3">
    <source>
        <dbReference type="Proteomes" id="UP000199758"/>
    </source>
</evidence>
<reference evidence="2 3" key="1">
    <citation type="submission" date="2016-11" db="EMBL/GenBank/DDBJ databases">
        <authorList>
            <person name="Jaros S."/>
            <person name="Januszkiewicz K."/>
            <person name="Wedrychowicz H."/>
        </authorList>
    </citation>
    <scope>NUCLEOTIDE SEQUENCE [LARGE SCALE GENOMIC DNA]</scope>
    <source>
        <strain evidence="2 3">CGMCC 1.7049</strain>
    </source>
</reference>
<dbReference type="Pfam" id="PF01593">
    <property type="entry name" value="Amino_oxidase"/>
    <property type="match status" value="1"/>
</dbReference>